<evidence type="ECO:0000256" key="2">
    <source>
        <dbReference type="ARBA" id="ARBA00022853"/>
    </source>
</evidence>
<evidence type="ECO:0000256" key="3">
    <source>
        <dbReference type="ARBA" id="ARBA00023242"/>
    </source>
</evidence>
<accession>A0A9P7BH56</accession>
<feature type="compositionally biased region" description="Polar residues" evidence="5">
    <location>
        <begin position="58"/>
        <end position="73"/>
    </location>
</feature>
<protein>
    <recommendedName>
        <fullName evidence="6">Transcription regulator LGE1 helical region domain-containing protein</fullName>
    </recommendedName>
</protein>
<feature type="domain" description="Transcription regulator LGE1 helical region" evidence="6">
    <location>
        <begin position="312"/>
        <end position="381"/>
    </location>
</feature>
<keyword evidence="4" id="KW-0175">Coiled coil</keyword>
<dbReference type="EMBL" id="PUHW01000047">
    <property type="protein sequence ID" value="KAG0690080.1"/>
    <property type="molecule type" value="Genomic_DNA"/>
</dbReference>
<reference evidence="7" key="1">
    <citation type="submission" date="2020-11" db="EMBL/GenBank/DDBJ databases">
        <title>Kefir isolates.</title>
        <authorList>
            <person name="Marcisauskas S."/>
            <person name="Kim Y."/>
            <person name="Blasche S."/>
        </authorList>
    </citation>
    <scope>NUCLEOTIDE SEQUENCE</scope>
    <source>
        <strain evidence="7">Olga-1</strain>
    </source>
</reference>
<feature type="region of interest" description="Disordered" evidence="5">
    <location>
        <begin position="255"/>
        <end position="282"/>
    </location>
</feature>
<evidence type="ECO:0000259" key="6">
    <source>
        <dbReference type="Pfam" id="PF11488"/>
    </source>
</evidence>
<feature type="coiled-coil region" evidence="4">
    <location>
        <begin position="349"/>
        <end position="383"/>
    </location>
</feature>
<dbReference type="OrthoDB" id="3998208at2759"/>
<gene>
    <name evidence="7" type="ORF">C6P40_003907</name>
</gene>
<comment type="subcellular location">
    <subcellularLocation>
        <location evidence="1">Nucleus</location>
    </subcellularLocation>
</comment>
<feature type="region of interest" description="Disordered" evidence="5">
    <location>
        <begin position="1"/>
        <end position="23"/>
    </location>
</feature>
<feature type="region of interest" description="Disordered" evidence="5">
    <location>
        <begin position="35"/>
        <end position="73"/>
    </location>
</feature>
<dbReference type="AlphaFoldDB" id="A0A9P7BH56"/>
<dbReference type="GO" id="GO:0006325">
    <property type="term" value="P:chromatin organization"/>
    <property type="evidence" value="ECO:0007669"/>
    <property type="project" value="UniProtKB-KW"/>
</dbReference>
<proteinExistence type="predicted"/>
<dbReference type="InterPro" id="IPR021581">
    <property type="entry name" value="Tscrpt_reg_Lge1"/>
</dbReference>
<sequence>MRGGHMNSKYPPRGGSSSSFRGSAGQGSYGYYDSYYNSSPIRGGRGGYRGRGGGYGYSNTNANVNVSGHYGNSNGYSAPYGSYGSIGNSGSHNNSGLTPTSSSAASVDQHASDSSLGNISHENIENGYNDSRMIPSSTGSNSSEGWESGYGDYNNSTSFGRGGISPRYRGFRGRGRGNSRGGWRGGNRGGSNVVPSYYGRGRNGYEYDSYNSIPPGSSGQYYYERDYGVEAGIGRGFEGTDTNITNKSNNNNAYDYSSHRASNTSVDESYANTSISREEDEAAKVEKEKAKAKELKQKQDQENKINAEFKEKHWIERIHVSGDAKKSISKCFDELDSANDRLLDIGARRIELEIAINRYNRALKAEEERVRIGEEKLESMNLDI</sequence>
<evidence type="ECO:0000256" key="1">
    <source>
        <dbReference type="ARBA" id="ARBA00004123"/>
    </source>
</evidence>
<comment type="caution">
    <text evidence="7">The sequence shown here is derived from an EMBL/GenBank/DDBJ whole genome shotgun (WGS) entry which is preliminary data.</text>
</comment>
<name>A0A9P7BH56_9ASCO</name>
<evidence type="ECO:0000313" key="7">
    <source>
        <dbReference type="EMBL" id="KAG0690080.1"/>
    </source>
</evidence>
<dbReference type="Pfam" id="PF11488">
    <property type="entry name" value="Lge1"/>
    <property type="match status" value="1"/>
</dbReference>
<feature type="compositionally biased region" description="Low complexity" evidence="5">
    <location>
        <begin position="14"/>
        <end position="23"/>
    </location>
</feature>
<feature type="compositionally biased region" description="Gly residues" evidence="5">
    <location>
        <begin position="178"/>
        <end position="189"/>
    </location>
</feature>
<feature type="region of interest" description="Disordered" evidence="5">
    <location>
        <begin position="164"/>
        <end position="195"/>
    </location>
</feature>
<dbReference type="GO" id="GO:0005634">
    <property type="term" value="C:nucleus"/>
    <property type="evidence" value="ECO:0007669"/>
    <property type="project" value="UniProtKB-SubCell"/>
</dbReference>
<evidence type="ECO:0000313" key="8">
    <source>
        <dbReference type="Proteomes" id="UP000697127"/>
    </source>
</evidence>
<feature type="compositionally biased region" description="Polar residues" evidence="5">
    <location>
        <begin position="255"/>
        <end position="275"/>
    </location>
</feature>
<keyword evidence="8" id="KW-1185">Reference proteome</keyword>
<feature type="compositionally biased region" description="Gly residues" evidence="5">
    <location>
        <begin position="43"/>
        <end position="56"/>
    </location>
</feature>
<keyword evidence="3" id="KW-0539">Nucleus</keyword>
<feature type="compositionally biased region" description="Polar residues" evidence="5">
    <location>
        <begin position="97"/>
        <end position="106"/>
    </location>
</feature>
<feature type="region of interest" description="Disordered" evidence="5">
    <location>
        <begin position="91"/>
        <end position="145"/>
    </location>
</feature>
<feature type="compositionally biased region" description="Polar residues" evidence="5">
    <location>
        <begin position="112"/>
        <end position="145"/>
    </location>
</feature>
<dbReference type="Proteomes" id="UP000697127">
    <property type="component" value="Unassembled WGS sequence"/>
</dbReference>
<evidence type="ECO:0000256" key="4">
    <source>
        <dbReference type="SAM" id="Coils"/>
    </source>
</evidence>
<organism evidence="7 8">
    <name type="scientific">Pichia californica</name>
    <dbReference type="NCBI Taxonomy" id="460514"/>
    <lineage>
        <taxon>Eukaryota</taxon>
        <taxon>Fungi</taxon>
        <taxon>Dikarya</taxon>
        <taxon>Ascomycota</taxon>
        <taxon>Saccharomycotina</taxon>
        <taxon>Pichiomycetes</taxon>
        <taxon>Pichiales</taxon>
        <taxon>Pichiaceae</taxon>
        <taxon>Pichia</taxon>
    </lineage>
</organism>
<keyword evidence="2" id="KW-0156">Chromatin regulator</keyword>
<evidence type="ECO:0000256" key="5">
    <source>
        <dbReference type="SAM" id="MobiDB-lite"/>
    </source>
</evidence>